<keyword evidence="8 10" id="KW-0675">Receptor</keyword>
<evidence type="ECO:0000256" key="10">
    <source>
        <dbReference type="RuleBase" id="RU351113"/>
    </source>
</evidence>
<organism evidence="11">
    <name type="scientific">Chrysomela lapponica</name>
    <name type="common">Leaf beetle</name>
    <dbReference type="NCBI Taxonomy" id="153811"/>
    <lineage>
        <taxon>Eukaryota</taxon>
        <taxon>Metazoa</taxon>
        <taxon>Ecdysozoa</taxon>
        <taxon>Arthropoda</taxon>
        <taxon>Hexapoda</taxon>
        <taxon>Insecta</taxon>
        <taxon>Pterygota</taxon>
        <taxon>Neoptera</taxon>
        <taxon>Endopterygota</taxon>
        <taxon>Coleoptera</taxon>
        <taxon>Polyphaga</taxon>
        <taxon>Cucujiformia</taxon>
        <taxon>Chrysomeloidea</taxon>
        <taxon>Chrysomelidae</taxon>
        <taxon>Chrysomelinae</taxon>
        <taxon>Chrysomelini</taxon>
        <taxon>Chrysomela</taxon>
    </lineage>
</organism>
<dbReference type="PANTHER" id="PTHR21137">
    <property type="entry name" value="ODORANT RECEPTOR"/>
    <property type="match status" value="1"/>
</dbReference>
<dbReference type="GO" id="GO:0005549">
    <property type="term" value="F:odorant binding"/>
    <property type="evidence" value="ECO:0007669"/>
    <property type="project" value="InterPro"/>
</dbReference>
<name>A0A310SE51_CHRLA</name>
<comment type="subcellular location">
    <subcellularLocation>
        <location evidence="1 10">Cell membrane</location>
        <topology evidence="1 10">Multi-pass membrane protein</topology>
    </subcellularLocation>
</comment>
<comment type="similarity">
    <text evidence="10">Belongs to the insect chemoreceptor superfamily. Heteromeric odorant receptor channel (TC 1.A.69) family.</text>
</comment>
<dbReference type="EMBL" id="GGOB01000128">
    <property type="protein sequence ID" value="MCH29524.1"/>
    <property type="molecule type" value="mRNA"/>
</dbReference>
<keyword evidence="7 10" id="KW-0472">Membrane</keyword>
<keyword evidence="3 10" id="KW-0716">Sensory transduction</keyword>
<evidence type="ECO:0000256" key="8">
    <source>
        <dbReference type="ARBA" id="ARBA00023170"/>
    </source>
</evidence>
<dbReference type="GO" id="GO:0004984">
    <property type="term" value="F:olfactory receptor activity"/>
    <property type="evidence" value="ECO:0007669"/>
    <property type="project" value="InterPro"/>
</dbReference>
<feature type="transmembrane region" description="Helical" evidence="10">
    <location>
        <begin position="305"/>
        <end position="325"/>
    </location>
</feature>
<reference evidence="11" key="1">
    <citation type="journal article" date="2018" name="Ecol. Evol.">
        <title>A subset of chemosensory genes differs between two populations of a specialized leaf beetle after host plant shift.</title>
        <authorList>
            <person name="Wang D."/>
            <person name="Pentzold S."/>
            <person name="Kunert M."/>
            <person name="Groth M."/>
            <person name="Brandt W."/>
            <person name="Pasteels J.M."/>
            <person name="Boland W."/>
            <person name="Burse A."/>
        </authorList>
    </citation>
    <scope>NUCLEOTIDE SEQUENCE</scope>
</reference>
<dbReference type="PANTHER" id="PTHR21137:SF35">
    <property type="entry name" value="ODORANT RECEPTOR 19A-RELATED"/>
    <property type="match status" value="1"/>
</dbReference>
<keyword evidence="6 10" id="KW-1133">Transmembrane helix</keyword>
<evidence type="ECO:0000256" key="9">
    <source>
        <dbReference type="ARBA" id="ARBA00023224"/>
    </source>
</evidence>
<keyword evidence="5 10" id="KW-0552">Olfaction</keyword>
<feature type="transmembrane region" description="Helical" evidence="10">
    <location>
        <begin position="51"/>
        <end position="78"/>
    </location>
</feature>
<dbReference type="InterPro" id="IPR004117">
    <property type="entry name" value="7tm6_olfct_rcpt"/>
</dbReference>
<feature type="transmembrane region" description="Helical" evidence="10">
    <location>
        <begin position="140"/>
        <end position="158"/>
    </location>
</feature>
<evidence type="ECO:0000256" key="6">
    <source>
        <dbReference type="ARBA" id="ARBA00022989"/>
    </source>
</evidence>
<evidence type="ECO:0000256" key="2">
    <source>
        <dbReference type="ARBA" id="ARBA00022475"/>
    </source>
</evidence>
<dbReference type="AlphaFoldDB" id="A0A310SE51"/>
<evidence type="ECO:0000256" key="1">
    <source>
        <dbReference type="ARBA" id="ARBA00004651"/>
    </source>
</evidence>
<feature type="transmembrane region" description="Helical" evidence="10">
    <location>
        <begin position="275"/>
        <end position="293"/>
    </location>
</feature>
<evidence type="ECO:0000313" key="11">
    <source>
        <dbReference type="EMBL" id="MCH29524.1"/>
    </source>
</evidence>
<accession>A0A310SE51</accession>
<evidence type="ECO:0000256" key="7">
    <source>
        <dbReference type="ARBA" id="ARBA00023136"/>
    </source>
</evidence>
<dbReference type="GO" id="GO:0005886">
    <property type="term" value="C:plasma membrane"/>
    <property type="evidence" value="ECO:0007669"/>
    <property type="project" value="UniProtKB-SubCell"/>
</dbReference>
<proteinExistence type="evidence at transcript level"/>
<dbReference type="Pfam" id="PF02949">
    <property type="entry name" value="7tm_6"/>
    <property type="match status" value="1"/>
</dbReference>
<keyword evidence="4 10" id="KW-0812">Transmembrane</keyword>
<gene>
    <name evidence="11" type="primary">or-W01</name>
</gene>
<evidence type="ECO:0000256" key="5">
    <source>
        <dbReference type="ARBA" id="ARBA00022725"/>
    </source>
</evidence>
<comment type="caution">
    <text evidence="10">Lacks conserved residue(s) required for the propagation of feature annotation.</text>
</comment>
<keyword evidence="9 10" id="KW-0807">Transducer</keyword>
<evidence type="ECO:0000256" key="3">
    <source>
        <dbReference type="ARBA" id="ARBA00022606"/>
    </source>
</evidence>
<sequence length="402" mass="47327">MIYKTHFDLRSSLVEATRPEMPCKIILKWTRYFMVASGALQIRTSSRISKIIYTFWAHLSHAYYFFFCVSLSIGAIYADDQEKLDYAKETILLCLLLLWKLAISCSNQILRVVEEVQEVEAKITAGEITRIYDGNCSHNYKIFFFLTSLYFSTCYLYSSNAIQQWRLMQTGAERKSLLFPGWYPFDSDRYFDLAYFYQITIGFFIVLYSSTCDSLFISLVNFATARLAILGYELEHLGTSSTRGKLPVYDCLRKIVKEHKEIIRYVENLNAMLRWYFFGDFLVGSYHVSLAIINVRHHLYEESIFFHSFYLMYILSQVCCLYFHINELILESTNLSRKIYEGEWYDQSLEVKRSLLIVMMRCRKPLILTIGNFGVINNNLFVKILKAAYTFLLYQMLDILRT</sequence>
<keyword evidence="2" id="KW-1003">Cell membrane</keyword>
<protein>
    <recommendedName>
        <fullName evidence="10">Odorant receptor</fullName>
    </recommendedName>
</protein>
<evidence type="ECO:0000256" key="4">
    <source>
        <dbReference type="ARBA" id="ARBA00022692"/>
    </source>
</evidence>
<dbReference type="GO" id="GO:0007165">
    <property type="term" value="P:signal transduction"/>
    <property type="evidence" value="ECO:0007669"/>
    <property type="project" value="UniProtKB-KW"/>
</dbReference>